<dbReference type="SMART" id="SM01130">
    <property type="entry name" value="DHDPS"/>
    <property type="match status" value="1"/>
</dbReference>
<reference evidence="6" key="1">
    <citation type="submission" date="2018-08" db="EMBL/GenBank/DDBJ databases">
        <authorList>
            <person name="Grouzdev D.S."/>
            <person name="Krutkina M.S."/>
        </authorList>
    </citation>
    <scope>NUCLEOTIDE SEQUENCE [LARGE SCALE GENOMIC DNA]</scope>
    <source>
        <strain evidence="6">4-11</strain>
    </source>
</reference>
<feature type="active site" description="Proton donor/acceptor" evidence="4">
    <location>
        <position position="149"/>
    </location>
</feature>
<dbReference type="Proteomes" id="UP000264002">
    <property type="component" value="Unassembled WGS sequence"/>
</dbReference>
<dbReference type="EMBL" id="QUWK01000003">
    <property type="protein sequence ID" value="RFU95674.1"/>
    <property type="molecule type" value="Genomic_DNA"/>
</dbReference>
<sequence length="324" mass="35764">MSLKFKAKDVRGIFNIMPTPATADATRWDCVDSVDYEESARIVNMLIDNHVDAILTNGTFGECASLTESEWRKFNQTVITTANGRVPVFSGATTLNTRDTISRSREMMDMGATGLFLGRPMWQEMDEDAIVGYYSDIAEALPDAPIIVYDNPEAFKGKLTPKTYGRLAKIPNIVASKYISVGPQYLADVAAAGDNIVIMPLDSDWYFAWKWAPEKAKATWTGSGNCGMAPLLALKHAIETGDDTLARTITLELRDAYKTLFPRGSFHEFSIYNVQIEKARFNAAGLVKAGPCRPPYNRVPEEITKGAVTTGQKYAALQEKYASN</sequence>
<gene>
    <name evidence="5" type="ORF">DYP60_04155</name>
</gene>
<dbReference type="SUPFAM" id="SSF51569">
    <property type="entry name" value="Aldolase"/>
    <property type="match status" value="1"/>
</dbReference>
<dbReference type="AlphaFoldDB" id="A0A372MIU7"/>
<evidence type="ECO:0000256" key="3">
    <source>
        <dbReference type="PIRNR" id="PIRNR001365"/>
    </source>
</evidence>
<dbReference type="PANTHER" id="PTHR12128:SF66">
    <property type="entry name" value="4-HYDROXY-2-OXOGLUTARATE ALDOLASE, MITOCHONDRIAL"/>
    <property type="match status" value="1"/>
</dbReference>
<name>A0A372MIU7_9SPIR</name>
<dbReference type="RefSeq" id="WP_117329621.1">
    <property type="nucleotide sequence ID" value="NZ_QUWK01000003.1"/>
</dbReference>
<evidence type="ECO:0000313" key="5">
    <source>
        <dbReference type="EMBL" id="RFU95674.1"/>
    </source>
</evidence>
<dbReference type="PIRSF" id="PIRSF001365">
    <property type="entry name" value="DHDPS"/>
    <property type="match status" value="1"/>
</dbReference>
<accession>A0A372MIU7</accession>
<dbReference type="GO" id="GO:0008840">
    <property type="term" value="F:4-hydroxy-tetrahydrodipicolinate synthase activity"/>
    <property type="evidence" value="ECO:0007669"/>
    <property type="project" value="TreeGrafter"/>
</dbReference>
<dbReference type="InterPro" id="IPR002220">
    <property type="entry name" value="DapA-like"/>
</dbReference>
<organism evidence="5 6">
    <name type="scientific">Sphaerochaeta halotolerans</name>
    <dbReference type="NCBI Taxonomy" id="2293840"/>
    <lineage>
        <taxon>Bacteria</taxon>
        <taxon>Pseudomonadati</taxon>
        <taxon>Spirochaetota</taxon>
        <taxon>Spirochaetia</taxon>
        <taxon>Spirochaetales</taxon>
        <taxon>Sphaerochaetaceae</taxon>
        <taxon>Sphaerochaeta</taxon>
    </lineage>
</organism>
<proteinExistence type="inferred from homology"/>
<feature type="active site" description="Schiff-base intermediate with substrate" evidence="4">
    <location>
        <position position="177"/>
    </location>
</feature>
<dbReference type="PANTHER" id="PTHR12128">
    <property type="entry name" value="DIHYDRODIPICOLINATE SYNTHASE"/>
    <property type="match status" value="1"/>
</dbReference>
<evidence type="ECO:0000256" key="1">
    <source>
        <dbReference type="ARBA" id="ARBA00007592"/>
    </source>
</evidence>
<dbReference type="Pfam" id="PF00701">
    <property type="entry name" value="DHDPS"/>
    <property type="match status" value="1"/>
</dbReference>
<dbReference type="Gene3D" id="3.20.20.70">
    <property type="entry name" value="Aldolase class I"/>
    <property type="match status" value="1"/>
</dbReference>
<dbReference type="OrthoDB" id="9778880at2"/>
<keyword evidence="6" id="KW-1185">Reference proteome</keyword>
<evidence type="ECO:0000313" key="6">
    <source>
        <dbReference type="Proteomes" id="UP000264002"/>
    </source>
</evidence>
<dbReference type="InterPro" id="IPR013785">
    <property type="entry name" value="Aldolase_TIM"/>
</dbReference>
<keyword evidence="2 3" id="KW-0456">Lyase</keyword>
<evidence type="ECO:0000256" key="4">
    <source>
        <dbReference type="PIRSR" id="PIRSR001365-1"/>
    </source>
</evidence>
<comment type="similarity">
    <text evidence="1 3">Belongs to the DapA family.</text>
</comment>
<protein>
    <submittedName>
        <fullName evidence="5">Dihydrodipicolinate synthetase</fullName>
    </submittedName>
</protein>
<dbReference type="PRINTS" id="PR00146">
    <property type="entry name" value="DHPICSNTHASE"/>
</dbReference>
<reference evidence="5 6" key="2">
    <citation type="submission" date="2018-09" db="EMBL/GenBank/DDBJ databases">
        <title>Genome of Sphaerochaeta halotolerans strain 4-11.</title>
        <authorList>
            <person name="Nazina T.N."/>
            <person name="Sokolova D.S."/>
        </authorList>
    </citation>
    <scope>NUCLEOTIDE SEQUENCE [LARGE SCALE GENOMIC DNA]</scope>
    <source>
        <strain evidence="5 6">4-11</strain>
    </source>
</reference>
<evidence type="ECO:0000256" key="2">
    <source>
        <dbReference type="ARBA" id="ARBA00023239"/>
    </source>
</evidence>
<comment type="caution">
    <text evidence="5">The sequence shown here is derived from an EMBL/GenBank/DDBJ whole genome shotgun (WGS) entry which is preliminary data.</text>
</comment>